<evidence type="ECO:0000256" key="1">
    <source>
        <dbReference type="SAM" id="SignalP"/>
    </source>
</evidence>
<organism evidence="2 3">
    <name type="scientific">Salinimicrobium gaetbulicola</name>
    <dbReference type="NCBI Taxonomy" id="999702"/>
    <lineage>
        <taxon>Bacteria</taxon>
        <taxon>Pseudomonadati</taxon>
        <taxon>Bacteroidota</taxon>
        <taxon>Flavobacteriia</taxon>
        <taxon>Flavobacteriales</taxon>
        <taxon>Flavobacteriaceae</taxon>
        <taxon>Salinimicrobium</taxon>
    </lineage>
</organism>
<dbReference type="Gene3D" id="3.90.930.1">
    <property type="match status" value="1"/>
</dbReference>
<accession>A0ABW3IC22</accession>
<gene>
    <name evidence="2" type="ORF">ACFQ1G_01150</name>
</gene>
<dbReference type="RefSeq" id="WP_380736402.1">
    <property type="nucleotide sequence ID" value="NZ_JBHTJP010000011.1"/>
</dbReference>
<keyword evidence="3" id="KW-1185">Reference proteome</keyword>
<reference evidence="3" key="1">
    <citation type="journal article" date="2019" name="Int. J. Syst. Evol. Microbiol.">
        <title>The Global Catalogue of Microorganisms (GCM) 10K type strain sequencing project: providing services to taxonomists for standard genome sequencing and annotation.</title>
        <authorList>
            <consortium name="The Broad Institute Genomics Platform"/>
            <consortium name="The Broad Institute Genome Sequencing Center for Infectious Disease"/>
            <person name="Wu L."/>
            <person name="Ma J."/>
        </authorList>
    </citation>
    <scope>NUCLEOTIDE SEQUENCE [LARGE SCALE GENOMIC DNA]</scope>
    <source>
        <strain evidence="3">CCUG 60898</strain>
    </source>
</reference>
<proteinExistence type="predicted"/>
<sequence>KMKLKIFVLLLFGLTLISCTESPSNLETVETWSDGNPKKEIYWLVKKDSIFREITYFKNGQINQKHIITNGELEKMTAYYQTGEIAALIMYENGKPVAGAEYYKNGQKRGEISYDLNGNLNGIARYFNEDGTLSTEGEYKNDKRHGVWRNYDEQGIIIKEVVYN</sequence>
<protein>
    <submittedName>
        <fullName evidence="2">Toxin-antitoxin system YwqK family antitoxin</fullName>
    </submittedName>
</protein>
<evidence type="ECO:0000313" key="3">
    <source>
        <dbReference type="Proteomes" id="UP001597100"/>
    </source>
</evidence>
<dbReference type="InterPro" id="IPR011652">
    <property type="entry name" value="MORN_2"/>
</dbReference>
<feature type="non-terminal residue" evidence="2">
    <location>
        <position position="1"/>
    </location>
</feature>
<name>A0ABW3IC22_9FLAO</name>
<dbReference type="Proteomes" id="UP001597100">
    <property type="component" value="Unassembled WGS sequence"/>
</dbReference>
<dbReference type="EMBL" id="JBHTJP010000011">
    <property type="protein sequence ID" value="MFD0975384.1"/>
    <property type="molecule type" value="Genomic_DNA"/>
</dbReference>
<comment type="caution">
    <text evidence="2">The sequence shown here is derived from an EMBL/GenBank/DDBJ whole genome shotgun (WGS) entry which is preliminary data.</text>
</comment>
<feature type="signal peptide" evidence="1">
    <location>
        <begin position="1"/>
        <end position="20"/>
    </location>
</feature>
<dbReference type="Pfam" id="PF07661">
    <property type="entry name" value="MORN_2"/>
    <property type="match status" value="3"/>
</dbReference>
<dbReference type="SUPFAM" id="SSF82185">
    <property type="entry name" value="Histone H3 K4-specific methyltransferase SET7/9 N-terminal domain"/>
    <property type="match status" value="1"/>
</dbReference>
<evidence type="ECO:0000313" key="2">
    <source>
        <dbReference type="EMBL" id="MFD0975384.1"/>
    </source>
</evidence>
<feature type="chain" id="PRO_5045261032" evidence="1">
    <location>
        <begin position="21"/>
        <end position="164"/>
    </location>
</feature>
<keyword evidence="1" id="KW-0732">Signal</keyword>